<organism evidence="1 2">
    <name type="scientific">Caldisalinibacter kiritimatiensis</name>
    <dbReference type="NCBI Taxonomy" id="1304284"/>
    <lineage>
        <taxon>Bacteria</taxon>
        <taxon>Bacillati</taxon>
        <taxon>Bacillota</taxon>
        <taxon>Tissierellia</taxon>
        <taxon>Tissierellales</taxon>
        <taxon>Thermohalobacteraceae</taxon>
        <taxon>Caldisalinibacter</taxon>
    </lineage>
</organism>
<evidence type="ECO:0000313" key="1">
    <source>
        <dbReference type="EMBL" id="EOC99477.1"/>
    </source>
</evidence>
<evidence type="ECO:0000313" key="2">
    <source>
        <dbReference type="Proteomes" id="UP000013378"/>
    </source>
</evidence>
<comment type="caution">
    <text evidence="1">The sequence shown here is derived from an EMBL/GenBank/DDBJ whole genome shotgun (WGS) entry which is preliminary data.</text>
</comment>
<accession>R1AQS6</accession>
<dbReference type="RefSeq" id="WP_006317018.1">
    <property type="nucleotide sequence ID" value="NZ_ARZA01000269.1"/>
</dbReference>
<protein>
    <recommendedName>
        <fullName evidence="3">Flagellar protein</fullName>
    </recommendedName>
</protein>
<gene>
    <name evidence="1" type="ORF">L21TH_2482</name>
</gene>
<dbReference type="AlphaFoldDB" id="R1AQS6"/>
<name>R1AQS6_9FIRM</name>
<keyword evidence="2" id="KW-1185">Reference proteome</keyword>
<dbReference type="OrthoDB" id="1739831at2"/>
<evidence type="ECO:0008006" key="3">
    <source>
        <dbReference type="Google" id="ProtNLM"/>
    </source>
</evidence>
<dbReference type="Proteomes" id="UP000013378">
    <property type="component" value="Unassembled WGS sequence"/>
</dbReference>
<dbReference type="EMBL" id="ARZA01000269">
    <property type="protein sequence ID" value="EOC99477.1"/>
    <property type="molecule type" value="Genomic_DNA"/>
</dbReference>
<proteinExistence type="predicted"/>
<sequence>MKSNSKIGVYTKKCIRCKKSIDANSIRPYCDDCYKIIEDTFETIRKYLKEFPGATAFEIEMETGIPYHVTKRFVREGRLVEIPNEYVNIECKRCGCLLLSAHYKYCPECRNELKKNLNKAKTEILNNFNQQNKGKMHITHMRSSKVYYTDKKEW</sequence>
<reference evidence="1 2" key="1">
    <citation type="journal article" date="2015" name="Geomicrobiol. J.">
        <title>Caldisalinibacter kiritimatiensis gen. nov., sp. nov., a moderately thermohalophilic thiosulfate-reducing bacterium from a hypersaline microbial mat.</title>
        <authorList>
            <person name="Ben Hania W."/>
            <person name="Joseph M."/>
            <person name="Fiebig A."/>
            <person name="Bunk B."/>
            <person name="Klenk H.-P."/>
            <person name="Fardeau M.-L."/>
            <person name="Spring S."/>
        </authorList>
    </citation>
    <scope>NUCLEOTIDE SEQUENCE [LARGE SCALE GENOMIC DNA]</scope>
    <source>
        <strain evidence="1 2">L21-TH-D2</strain>
    </source>
</reference>
<dbReference type="eggNOG" id="ENOG50341RR">
    <property type="taxonomic scope" value="Bacteria"/>
</dbReference>
<dbReference type="STRING" id="1304284.L21TH_2482"/>